<protein>
    <submittedName>
        <fullName evidence="3">Uncharacterized protein</fullName>
    </submittedName>
</protein>
<dbReference type="Proteomes" id="UP000800038">
    <property type="component" value="Unassembled WGS sequence"/>
</dbReference>
<organism evidence="3 4">
    <name type="scientific">Clathrospora elynae</name>
    <dbReference type="NCBI Taxonomy" id="706981"/>
    <lineage>
        <taxon>Eukaryota</taxon>
        <taxon>Fungi</taxon>
        <taxon>Dikarya</taxon>
        <taxon>Ascomycota</taxon>
        <taxon>Pezizomycotina</taxon>
        <taxon>Dothideomycetes</taxon>
        <taxon>Pleosporomycetidae</taxon>
        <taxon>Pleosporales</taxon>
        <taxon>Diademaceae</taxon>
        <taxon>Clathrospora</taxon>
    </lineage>
</organism>
<evidence type="ECO:0000256" key="2">
    <source>
        <dbReference type="SAM" id="Phobius"/>
    </source>
</evidence>
<name>A0A6A5SD31_9PLEO</name>
<keyword evidence="2" id="KW-0472">Membrane</keyword>
<accession>A0A6A5SD31</accession>
<evidence type="ECO:0000256" key="1">
    <source>
        <dbReference type="SAM" id="MobiDB-lite"/>
    </source>
</evidence>
<keyword evidence="4" id="KW-1185">Reference proteome</keyword>
<keyword evidence="2" id="KW-1133">Transmembrane helix</keyword>
<keyword evidence="2" id="KW-0812">Transmembrane</keyword>
<evidence type="ECO:0000313" key="3">
    <source>
        <dbReference type="EMBL" id="KAF1938535.1"/>
    </source>
</evidence>
<proteinExistence type="predicted"/>
<reference evidence="3" key="1">
    <citation type="journal article" date="2020" name="Stud. Mycol.">
        <title>101 Dothideomycetes genomes: a test case for predicting lifestyles and emergence of pathogens.</title>
        <authorList>
            <person name="Haridas S."/>
            <person name="Albert R."/>
            <person name="Binder M."/>
            <person name="Bloem J."/>
            <person name="Labutti K."/>
            <person name="Salamov A."/>
            <person name="Andreopoulos B."/>
            <person name="Baker S."/>
            <person name="Barry K."/>
            <person name="Bills G."/>
            <person name="Bluhm B."/>
            <person name="Cannon C."/>
            <person name="Castanera R."/>
            <person name="Culley D."/>
            <person name="Daum C."/>
            <person name="Ezra D."/>
            <person name="Gonzalez J."/>
            <person name="Henrissat B."/>
            <person name="Kuo A."/>
            <person name="Liang C."/>
            <person name="Lipzen A."/>
            <person name="Lutzoni F."/>
            <person name="Magnuson J."/>
            <person name="Mondo S."/>
            <person name="Nolan M."/>
            <person name="Ohm R."/>
            <person name="Pangilinan J."/>
            <person name="Park H.-J."/>
            <person name="Ramirez L."/>
            <person name="Alfaro M."/>
            <person name="Sun H."/>
            <person name="Tritt A."/>
            <person name="Yoshinaga Y."/>
            <person name="Zwiers L.-H."/>
            <person name="Turgeon B."/>
            <person name="Goodwin S."/>
            <person name="Spatafora J."/>
            <person name="Crous P."/>
            <person name="Grigoriev I."/>
        </authorList>
    </citation>
    <scope>NUCLEOTIDE SEQUENCE</scope>
    <source>
        <strain evidence="3">CBS 161.51</strain>
    </source>
</reference>
<gene>
    <name evidence="3" type="ORF">EJ02DRAFT_20793</name>
</gene>
<sequence length="427" mass="48717">MVSGYPYNCALTAAPQFTIQPSTCLGRFKKLIGFLLLFFVFTEATFAAENRIQLGKVFADESFGGQGDLQGHDDGFKVPITKAEAAPIHEDFAKRSDNEDWEAIDMDSDGRPCYRNKVNPDQVLCGSIPPPPPTYSYPTPNHPNQPFSLDPVPESDWETTKDWTSIYGSRLLSHEQRIVEAVAQEFFFHDSEVNFYDARSWEWFHKWAAASEAGFKKERKNRPKLSVITYFAEQKLLWYGLECDENGCRNMPTSDHVRHLFYYRHHEARHVLNTLKTLEKSNNEVHQYKDILTSAKEDLERWCGNFSRIFFHGATKGKKLPREDLADRHSCCHSNLGCSQGRECTMGDRYGENRWCCKCSCVVNRRTESSPRCPKLTREHSLCNKAGRDNKLASVFGKHAEYGGQCLRNRMGGSARSFANLSMGTLS</sequence>
<dbReference type="AlphaFoldDB" id="A0A6A5SD31"/>
<feature type="compositionally biased region" description="Pro residues" evidence="1">
    <location>
        <begin position="128"/>
        <end position="143"/>
    </location>
</feature>
<evidence type="ECO:0000313" key="4">
    <source>
        <dbReference type="Proteomes" id="UP000800038"/>
    </source>
</evidence>
<dbReference type="EMBL" id="ML976102">
    <property type="protein sequence ID" value="KAF1938535.1"/>
    <property type="molecule type" value="Genomic_DNA"/>
</dbReference>
<dbReference type="OrthoDB" id="3800625at2759"/>
<feature type="transmembrane region" description="Helical" evidence="2">
    <location>
        <begin position="31"/>
        <end position="48"/>
    </location>
</feature>
<feature type="region of interest" description="Disordered" evidence="1">
    <location>
        <begin position="124"/>
        <end position="155"/>
    </location>
</feature>